<dbReference type="Proteomes" id="UP001279410">
    <property type="component" value="Unassembled WGS sequence"/>
</dbReference>
<evidence type="ECO:0000313" key="2">
    <source>
        <dbReference type="Proteomes" id="UP001279410"/>
    </source>
</evidence>
<evidence type="ECO:0000313" key="1">
    <source>
        <dbReference type="EMBL" id="GLD54121.1"/>
    </source>
</evidence>
<dbReference type="AlphaFoldDB" id="A0AAD3R3U7"/>
<dbReference type="EMBL" id="BRZM01000019">
    <property type="protein sequence ID" value="GLD54121.1"/>
    <property type="molecule type" value="Genomic_DNA"/>
</dbReference>
<reference evidence="1" key="1">
    <citation type="submission" date="2022-08" db="EMBL/GenBank/DDBJ databases">
        <title>Genome sequencing of akame (Lates japonicus).</title>
        <authorList>
            <person name="Hashiguchi Y."/>
            <person name="Takahashi H."/>
        </authorList>
    </citation>
    <scope>NUCLEOTIDE SEQUENCE</scope>
    <source>
        <strain evidence="1">Kochi</strain>
    </source>
</reference>
<gene>
    <name evidence="1" type="ORF">AKAME5_000678300</name>
</gene>
<protein>
    <submittedName>
        <fullName evidence="1">Protein patched homolog 1</fullName>
    </submittedName>
</protein>
<keyword evidence="2" id="KW-1185">Reference proteome</keyword>
<comment type="caution">
    <text evidence="1">The sequence shown here is derived from an EMBL/GenBank/DDBJ whole genome shotgun (WGS) entry which is preliminary data.</text>
</comment>
<proteinExistence type="predicted"/>
<name>A0AAD3R3U7_LATJO</name>
<organism evidence="1 2">
    <name type="scientific">Lates japonicus</name>
    <name type="common">Japanese lates</name>
    <dbReference type="NCBI Taxonomy" id="270547"/>
    <lineage>
        <taxon>Eukaryota</taxon>
        <taxon>Metazoa</taxon>
        <taxon>Chordata</taxon>
        <taxon>Craniata</taxon>
        <taxon>Vertebrata</taxon>
        <taxon>Euteleostomi</taxon>
        <taxon>Actinopterygii</taxon>
        <taxon>Neopterygii</taxon>
        <taxon>Teleostei</taxon>
        <taxon>Neoteleostei</taxon>
        <taxon>Acanthomorphata</taxon>
        <taxon>Carangaria</taxon>
        <taxon>Carangaria incertae sedis</taxon>
        <taxon>Centropomidae</taxon>
        <taxon>Lates</taxon>
    </lineage>
</organism>
<accession>A0AAD3R3U7</accession>
<sequence>MVCFTRHALAGTDCEGGTTKNGSDLPRYHGLRKICPNMIRNLADWDRCPLYDLSGQQLFQKVLFTTTTLEDILKSFSTSAIRGGPGYLLMPSRVSDHAAWDCAKSQGLGYGVLLATLSVQLACLCSLLGISFNAATTGTAYNAKGRSLVWCHPSWLLGVGDDASRHAFSETGQYQEILLEIQIEPQVYLDGADGSPPSHQTLLIPRPPATAALPPTAASFAQQTEITMQSTCSSEQRVRPQLRAFYTTAEPNLISAAHQPSSDQEQP</sequence>